<dbReference type="EMBL" id="CP021018">
    <property type="protein sequence ID" value="ATS90803.1"/>
    <property type="molecule type" value="Genomic_DNA"/>
</dbReference>
<sequence>MLRYAGRSADDRRSTLMHRAMNKLVTRPLAHARHLLSAARQGDCKHRALARAVPGAWHAQAPAPVRYRSPAALESTSRSSGAPA</sequence>
<proteinExistence type="predicted"/>
<evidence type="ECO:0000313" key="2">
    <source>
        <dbReference type="EMBL" id="ATS90803.1"/>
    </source>
</evidence>
<dbReference type="AlphaFoldDB" id="A0A808FM43"/>
<gene>
    <name evidence="2" type="ORF">XcfCFBP6167P_02465</name>
    <name evidence="1" type="ORF">XcfCFBP6991P_16965</name>
</gene>
<organism evidence="2">
    <name type="scientific">Xanthomonas citri pv. phaseoli var. fuscans</name>
    <dbReference type="NCBI Taxonomy" id="473423"/>
    <lineage>
        <taxon>Bacteria</taxon>
        <taxon>Pseudomonadati</taxon>
        <taxon>Pseudomonadota</taxon>
        <taxon>Gammaproteobacteria</taxon>
        <taxon>Lysobacterales</taxon>
        <taxon>Lysobacteraceae</taxon>
        <taxon>Xanthomonas</taxon>
    </lineage>
</organism>
<evidence type="ECO:0000313" key="3">
    <source>
        <dbReference type="Proteomes" id="UP000230560"/>
    </source>
</evidence>
<protein>
    <submittedName>
        <fullName evidence="2">Uncharacterized protein</fullName>
    </submittedName>
</protein>
<evidence type="ECO:0000313" key="1">
    <source>
        <dbReference type="EMBL" id="ATS85418.1"/>
    </source>
</evidence>
<accession>A0A808FM43</accession>
<reference evidence="2 3" key="1">
    <citation type="journal article" date="2017" name="BMC Genomics">
        <title>Xanthomonas adaptation to common bean is associated with horizontal transfers of genes encoding TAL effectors.</title>
        <authorList>
            <person name="Ruh M."/>
            <person name="Briand M."/>
            <person name="Bonneau S."/>
            <person name="Jacques M.A."/>
            <person name="Chen N.W.G."/>
        </authorList>
    </citation>
    <scope>NUCLEOTIDE SEQUENCE [LARGE SCALE GENOMIC DNA]</scope>
    <source>
        <strain evidence="2">CFBP6167</strain>
        <strain evidence="1 3">CFBP6991</strain>
    </source>
</reference>
<name>A0A808FM43_XANCI</name>
<dbReference type="Proteomes" id="UP000230560">
    <property type="component" value="Chromosome"/>
</dbReference>
<dbReference type="EMBL" id="CP021015">
    <property type="protein sequence ID" value="ATS85418.1"/>
    <property type="molecule type" value="Genomic_DNA"/>
</dbReference>